<dbReference type="KEGG" id="fpf:DCC35_13020"/>
<keyword evidence="3 5" id="KW-1133">Transmembrane helix</keyword>
<keyword evidence="2 5" id="KW-0812">Transmembrane</keyword>
<evidence type="ECO:0000256" key="2">
    <source>
        <dbReference type="ARBA" id="ARBA00022692"/>
    </source>
</evidence>
<dbReference type="EMBL" id="CP028923">
    <property type="protein sequence ID" value="QCK15601.1"/>
    <property type="molecule type" value="Genomic_DNA"/>
</dbReference>
<accession>A0A4D7JJ42</accession>
<evidence type="ECO:0000256" key="4">
    <source>
        <dbReference type="ARBA" id="ARBA00023136"/>
    </source>
</evidence>
<sequence>MKKKVETIVRVILGLILLIFGLDKFFEFVPHGHVMTEELITAYHGLLANKFIMPSVGVVEFISGILLISGRYVIVALVAMIPVVFGILGFHLSVDLPGILPGLGVALMHIYLIATRREVIVDFIKQTDSI</sequence>
<keyword evidence="7" id="KW-1185">Reference proteome</keyword>
<evidence type="ECO:0000313" key="6">
    <source>
        <dbReference type="EMBL" id="QCK15601.1"/>
    </source>
</evidence>
<dbReference type="AlphaFoldDB" id="A0A4D7JJ42"/>
<dbReference type="InterPro" id="IPR032808">
    <property type="entry name" value="DoxX"/>
</dbReference>
<evidence type="ECO:0000256" key="1">
    <source>
        <dbReference type="ARBA" id="ARBA00004141"/>
    </source>
</evidence>
<proteinExistence type="predicted"/>
<dbReference type="OrthoDB" id="1448764at2"/>
<feature type="transmembrane region" description="Helical" evidence="5">
    <location>
        <begin position="7"/>
        <end position="26"/>
    </location>
</feature>
<feature type="transmembrane region" description="Helical" evidence="5">
    <location>
        <begin position="72"/>
        <end position="92"/>
    </location>
</feature>
<name>A0A4D7JJ42_9BACT</name>
<feature type="transmembrane region" description="Helical" evidence="5">
    <location>
        <begin position="98"/>
        <end position="115"/>
    </location>
</feature>
<keyword evidence="4 5" id="KW-0472">Membrane</keyword>
<gene>
    <name evidence="6" type="ORF">DCC35_13020</name>
</gene>
<evidence type="ECO:0000313" key="7">
    <source>
        <dbReference type="Proteomes" id="UP000298616"/>
    </source>
</evidence>
<comment type="subcellular location">
    <subcellularLocation>
        <location evidence="1">Membrane</location>
        <topology evidence="1">Multi-pass membrane protein</topology>
    </subcellularLocation>
</comment>
<feature type="transmembrane region" description="Helical" evidence="5">
    <location>
        <begin position="46"/>
        <end position="67"/>
    </location>
</feature>
<dbReference type="RefSeq" id="WP_137091195.1">
    <property type="nucleotide sequence ID" value="NZ_CP028923.1"/>
</dbReference>
<protein>
    <submittedName>
        <fullName evidence="6">DoxX family protein</fullName>
    </submittedName>
</protein>
<evidence type="ECO:0000256" key="3">
    <source>
        <dbReference type="ARBA" id="ARBA00022989"/>
    </source>
</evidence>
<dbReference type="GO" id="GO:0016020">
    <property type="term" value="C:membrane"/>
    <property type="evidence" value="ECO:0007669"/>
    <property type="project" value="UniProtKB-SubCell"/>
</dbReference>
<evidence type="ECO:0000256" key="5">
    <source>
        <dbReference type="SAM" id="Phobius"/>
    </source>
</evidence>
<dbReference type="Pfam" id="PF07681">
    <property type="entry name" value="DoxX"/>
    <property type="match status" value="1"/>
</dbReference>
<reference evidence="6 7" key="1">
    <citation type="submission" date="2018-04" db="EMBL/GenBank/DDBJ databases">
        <title>Complete genome uncultured novel isolate.</title>
        <authorList>
            <person name="Merlino G."/>
        </authorList>
    </citation>
    <scope>NUCLEOTIDE SEQUENCE [LARGE SCALE GENOMIC DNA]</scope>
    <source>
        <strain evidence="7">R1DC9</strain>
    </source>
</reference>
<organism evidence="6 7">
    <name type="scientific">Mangrovivirga cuniculi</name>
    <dbReference type="NCBI Taxonomy" id="2715131"/>
    <lineage>
        <taxon>Bacteria</taxon>
        <taxon>Pseudomonadati</taxon>
        <taxon>Bacteroidota</taxon>
        <taxon>Cytophagia</taxon>
        <taxon>Cytophagales</taxon>
        <taxon>Mangrovivirgaceae</taxon>
        <taxon>Mangrovivirga</taxon>
    </lineage>
</organism>
<dbReference type="Proteomes" id="UP000298616">
    <property type="component" value="Chromosome"/>
</dbReference>